<dbReference type="InterPro" id="IPR012910">
    <property type="entry name" value="Plug_dom"/>
</dbReference>
<sequence>MKLRKSNFAKILTMTASPVVIAASVLFSAAYAQTEDDAAASDDKIVVTGTRLSKSGFTAPTPTTVIDADSLQKSAVSNVADALNDLPAFRAQGTPAATGVFLGEVGAQTLDLRGLGGSRTLVLIDGRRVVASTARGSLGKTAGGVDFNTIPTSLVSRVEVVTGGASAAYGSDAVAGVVNVLLRDDLDGFDIKVQYGMSDEGDAEEVLLSAAFGSEFANGRGSFLIGGEYVDNKGIGDCYERDWCGVDGFGPVSNPIPQINGLARQVILPDVRPSVASWGGLIAAGPLAGTEIASDGSIFQHDYGTYYGAPIFQSGGSADPEHAFYQFFPLYAPVERYSTMARAEYELTDAVKVFTEASYADVSAYSTSAQGRLFFGTAPTINRDNPYLSDELADAMDAASVTSFSLGRITNDFGPSYGTVDRNTFRTVTGFEAGLGGSWSLDGYYQFGKTNYEQYGYNTLITENFKRAADAVDEGEFNTGTPNGNIVCRSTLTDPTNPLVDGCLPLNILGEYNFDPANVGYSFGTARQKNKLTQHVAALTLKGDLFELWAGPVSVATGFEYRVEDVTGESDPISTDLRFYTNNAAPISGPAVKVKEGFFEAGIPLAASDSAIGQLDLNGAIRLTDYSTSGTVTSWKAGGVWQPTDFLTLRVTRSRDIRAPNFFELYNPTTASFSFLTDPENGGVSSLTQIYGGGNAGLDPENAKTFTAGAVISVGAVRFSADYFDIDVDGAIASVGAQVIVDRCFGGADDFCDLITRTSGGALQSVSSVGLNLNSIKTRGIDLEIGYSAPAFGGEVAVNAYGTYLFDLITVDSNGAVDYAGQVGYPVSQQSGLPEFQATTSLRWSNDVFGVGTKVRFISSGLYDVTKIGPSQDGYDPTLSNSISDNSVPAFAYLDLNAYYDVTVGGNSTVRLYGAINNVLDKDPPNNLPSSFGVTNPALYDVIGRVFKVGARVSF</sequence>
<evidence type="ECO:0000256" key="1">
    <source>
        <dbReference type="ARBA" id="ARBA00004571"/>
    </source>
</evidence>
<dbReference type="PROSITE" id="PS52016">
    <property type="entry name" value="TONB_DEPENDENT_REC_3"/>
    <property type="match status" value="1"/>
</dbReference>
<evidence type="ECO:0000256" key="3">
    <source>
        <dbReference type="ARBA" id="ARBA00022452"/>
    </source>
</evidence>
<keyword evidence="6 8" id="KW-0472">Membrane</keyword>
<accession>A0ABW1KTQ4</accession>
<dbReference type="PANTHER" id="PTHR47234:SF2">
    <property type="entry name" value="TONB-DEPENDENT RECEPTOR"/>
    <property type="match status" value="1"/>
</dbReference>
<evidence type="ECO:0000256" key="4">
    <source>
        <dbReference type="ARBA" id="ARBA00022692"/>
    </source>
</evidence>
<dbReference type="EMBL" id="JBHPON010000001">
    <property type="protein sequence ID" value="MFC6035500.1"/>
    <property type="molecule type" value="Genomic_DNA"/>
</dbReference>
<proteinExistence type="inferred from homology"/>
<dbReference type="Gene3D" id="2.40.170.20">
    <property type="entry name" value="TonB-dependent receptor, beta-barrel domain"/>
    <property type="match status" value="1"/>
</dbReference>
<keyword evidence="7 8" id="KW-0998">Cell outer membrane</keyword>
<keyword evidence="4 8" id="KW-0812">Transmembrane</keyword>
<reference evidence="13 14" key="1">
    <citation type="submission" date="2024-09" db="EMBL/GenBank/DDBJ databases">
        <authorList>
            <person name="Zhang Z.-H."/>
        </authorList>
    </citation>
    <scope>NUCLEOTIDE SEQUENCE [LARGE SCALE GENOMIC DNA]</scope>
    <source>
        <strain evidence="13 14">HHTR114</strain>
    </source>
</reference>
<evidence type="ECO:0000256" key="8">
    <source>
        <dbReference type="PROSITE-ProRule" id="PRU01360"/>
    </source>
</evidence>
<evidence type="ECO:0000259" key="12">
    <source>
        <dbReference type="Pfam" id="PF07715"/>
    </source>
</evidence>
<feature type="domain" description="TonB-dependent receptor-like beta-barrel" evidence="11">
    <location>
        <begin position="402"/>
        <end position="919"/>
    </location>
</feature>
<dbReference type="InterPro" id="IPR000531">
    <property type="entry name" value="Beta-barrel_TonB"/>
</dbReference>
<feature type="signal peptide" evidence="10">
    <location>
        <begin position="1"/>
        <end position="32"/>
    </location>
</feature>
<comment type="caution">
    <text evidence="13">The sequence shown here is derived from an EMBL/GenBank/DDBJ whole genome shotgun (WGS) entry which is preliminary data.</text>
</comment>
<evidence type="ECO:0000256" key="10">
    <source>
        <dbReference type="SAM" id="SignalP"/>
    </source>
</evidence>
<keyword evidence="14" id="KW-1185">Reference proteome</keyword>
<dbReference type="InterPro" id="IPR036942">
    <property type="entry name" value="Beta-barrel_TonB_sf"/>
</dbReference>
<dbReference type="Gene3D" id="2.170.130.10">
    <property type="entry name" value="TonB-dependent receptor, plug domain"/>
    <property type="match status" value="1"/>
</dbReference>
<dbReference type="PANTHER" id="PTHR47234">
    <property type="match status" value="1"/>
</dbReference>
<keyword evidence="3 8" id="KW-1134">Transmembrane beta strand</keyword>
<dbReference type="Pfam" id="PF07715">
    <property type="entry name" value="Plug"/>
    <property type="match status" value="1"/>
</dbReference>
<feature type="domain" description="TonB-dependent receptor plug" evidence="12">
    <location>
        <begin position="59"/>
        <end position="177"/>
    </location>
</feature>
<evidence type="ECO:0000256" key="9">
    <source>
        <dbReference type="RuleBase" id="RU003357"/>
    </source>
</evidence>
<organism evidence="13 14">
    <name type="scientific">Hyphococcus aureus</name>
    <dbReference type="NCBI Taxonomy" id="2666033"/>
    <lineage>
        <taxon>Bacteria</taxon>
        <taxon>Pseudomonadati</taxon>
        <taxon>Pseudomonadota</taxon>
        <taxon>Alphaproteobacteria</taxon>
        <taxon>Parvularculales</taxon>
        <taxon>Parvularculaceae</taxon>
        <taxon>Hyphococcus</taxon>
    </lineage>
</organism>
<dbReference type="Proteomes" id="UP001596116">
    <property type="component" value="Unassembled WGS sequence"/>
</dbReference>
<keyword evidence="10" id="KW-0732">Signal</keyword>
<evidence type="ECO:0000313" key="14">
    <source>
        <dbReference type="Proteomes" id="UP001596116"/>
    </source>
</evidence>
<keyword evidence="2 8" id="KW-0813">Transport</keyword>
<feature type="chain" id="PRO_5046950580" evidence="10">
    <location>
        <begin position="33"/>
        <end position="955"/>
    </location>
</feature>
<keyword evidence="5 9" id="KW-0798">TonB box</keyword>
<dbReference type="InterPro" id="IPR039426">
    <property type="entry name" value="TonB-dep_rcpt-like"/>
</dbReference>
<dbReference type="RefSeq" id="WP_379879174.1">
    <property type="nucleotide sequence ID" value="NZ_JBHPON010000001.1"/>
</dbReference>
<evidence type="ECO:0000259" key="11">
    <source>
        <dbReference type="Pfam" id="PF00593"/>
    </source>
</evidence>
<evidence type="ECO:0000256" key="5">
    <source>
        <dbReference type="ARBA" id="ARBA00023077"/>
    </source>
</evidence>
<comment type="subcellular location">
    <subcellularLocation>
        <location evidence="1 8">Cell outer membrane</location>
        <topology evidence="1 8">Multi-pass membrane protein</topology>
    </subcellularLocation>
</comment>
<keyword evidence="13" id="KW-0675">Receptor</keyword>
<protein>
    <submittedName>
        <fullName evidence="13">TonB-dependent receptor plug domain-containing protein</fullName>
    </submittedName>
</protein>
<name>A0ABW1KTQ4_9PROT</name>
<evidence type="ECO:0000256" key="6">
    <source>
        <dbReference type="ARBA" id="ARBA00023136"/>
    </source>
</evidence>
<dbReference type="Pfam" id="PF00593">
    <property type="entry name" value="TonB_dep_Rec_b-barrel"/>
    <property type="match status" value="1"/>
</dbReference>
<dbReference type="SUPFAM" id="SSF56935">
    <property type="entry name" value="Porins"/>
    <property type="match status" value="1"/>
</dbReference>
<evidence type="ECO:0000256" key="2">
    <source>
        <dbReference type="ARBA" id="ARBA00022448"/>
    </source>
</evidence>
<evidence type="ECO:0000256" key="7">
    <source>
        <dbReference type="ARBA" id="ARBA00023237"/>
    </source>
</evidence>
<dbReference type="InterPro" id="IPR037066">
    <property type="entry name" value="Plug_dom_sf"/>
</dbReference>
<gene>
    <name evidence="13" type="ORF">ACFMB1_08105</name>
</gene>
<comment type="similarity">
    <text evidence="8 9">Belongs to the TonB-dependent receptor family.</text>
</comment>
<evidence type="ECO:0000313" key="13">
    <source>
        <dbReference type="EMBL" id="MFC6035500.1"/>
    </source>
</evidence>